<dbReference type="InterPro" id="IPR000056">
    <property type="entry name" value="Ribul_P_3_epim-like"/>
</dbReference>
<evidence type="ECO:0000256" key="3">
    <source>
        <dbReference type="ARBA" id="ARBA00001941"/>
    </source>
</evidence>
<evidence type="ECO:0000256" key="6">
    <source>
        <dbReference type="ARBA" id="ARBA00009541"/>
    </source>
</evidence>
<comment type="cofactor">
    <cofactor evidence="2">
        <name>Mn(2+)</name>
        <dbReference type="ChEBI" id="CHEBI:29035"/>
    </cofactor>
</comment>
<feature type="binding site" evidence="14">
    <location>
        <begin position="210"/>
        <end position="211"/>
    </location>
    <ligand>
        <name>substrate</name>
    </ligand>
</feature>
<dbReference type="GO" id="GO:0004750">
    <property type="term" value="F:D-ribulose-phosphate 3-epimerase activity"/>
    <property type="evidence" value="ECO:0007669"/>
    <property type="project" value="UniProtKB-UniRule"/>
</dbReference>
<evidence type="ECO:0000256" key="13">
    <source>
        <dbReference type="PIRSR" id="PIRSR001461-2"/>
    </source>
</evidence>
<comment type="function">
    <text evidence="10">Catalyzes the reversible epimerization of D-ribulose 5-phosphate to D-xylulose 5-phosphate.</text>
</comment>
<dbReference type="SUPFAM" id="SSF51366">
    <property type="entry name" value="Ribulose-phoshate binding barrel"/>
    <property type="match status" value="1"/>
</dbReference>
<keyword evidence="13" id="KW-0170">Cobalt</keyword>
<dbReference type="PROSITE" id="PS01086">
    <property type="entry name" value="RIBUL_P_3_EPIMER_2"/>
    <property type="match status" value="1"/>
</dbReference>
<evidence type="ECO:0000256" key="8">
    <source>
        <dbReference type="ARBA" id="ARBA00022723"/>
    </source>
</evidence>
<keyword evidence="8 10" id="KW-0479">Metal-binding</keyword>
<evidence type="ECO:0000256" key="10">
    <source>
        <dbReference type="HAMAP-Rule" id="MF_02227"/>
    </source>
</evidence>
<sequence>MHDINEPATKAGDAEVIIGPSVLSADFLRLGEQLIEIERAGADYVHFDVMDGRFVPNISIGLPVLEAVRDGTTLPIDVHLMLVEPERWVDPFADAGADSITFHAEASPHLHRLTEAIAKRGMRAGVALNPSTPILMIEPLLPFVGHVLVMTVNPGFGGQSFIPEMTAKVAQLRERLQQMNSDCHIQVDGGINAETIVDVAKAGATSIVAGTALINDEGSIEHNMGRLRKALA</sequence>
<evidence type="ECO:0000256" key="9">
    <source>
        <dbReference type="ARBA" id="ARBA00023235"/>
    </source>
</evidence>
<evidence type="ECO:0000256" key="7">
    <source>
        <dbReference type="ARBA" id="ARBA00013188"/>
    </source>
</evidence>
<evidence type="ECO:0000313" key="15">
    <source>
        <dbReference type="EMBL" id="CAA9545840.1"/>
    </source>
</evidence>
<dbReference type="NCBIfam" id="TIGR01163">
    <property type="entry name" value="rpe"/>
    <property type="match status" value="1"/>
</dbReference>
<dbReference type="Pfam" id="PF00834">
    <property type="entry name" value="Ribul_P_3_epim"/>
    <property type="match status" value="1"/>
</dbReference>
<dbReference type="PIRSF" id="PIRSF001461">
    <property type="entry name" value="RPE"/>
    <property type="match status" value="1"/>
</dbReference>
<proteinExistence type="inferred from homology"/>
<keyword evidence="13" id="KW-0464">Manganese</keyword>
<evidence type="ECO:0000256" key="2">
    <source>
        <dbReference type="ARBA" id="ARBA00001936"/>
    </source>
</evidence>
<dbReference type="AlphaFoldDB" id="A0A6J4UE14"/>
<comment type="caution">
    <text evidence="10">Lacks conserved residue(s) required for the propagation of feature annotation.</text>
</comment>
<dbReference type="HAMAP" id="MF_02227">
    <property type="entry name" value="RPE"/>
    <property type="match status" value="1"/>
</dbReference>
<comment type="cofactor">
    <cofactor evidence="3">
        <name>Co(2+)</name>
        <dbReference type="ChEBI" id="CHEBI:48828"/>
    </cofactor>
</comment>
<reference evidence="15" key="1">
    <citation type="submission" date="2020-02" db="EMBL/GenBank/DDBJ databases">
        <authorList>
            <person name="Meier V. D."/>
        </authorList>
    </citation>
    <scope>NUCLEOTIDE SEQUENCE</scope>
    <source>
        <strain evidence="15">AVDCRST_MAG43</strain>
    </source>
</reference>
<dbReference type="EMBL" id="CADCWI010000029">
    <property type="protein sequence ID" value="CAA9545840.1"/>
    <property type="molecule type" value="Genomic_DNA"/>
</dbReference>
<comment type="pathway">
    <text evidence="10">Carbohydrate degradation.</text>
</comment>
<comment type="cofactor">
    <cofactor evidence="5">
        <name>Fe(2+)</name>
        <dbReference type="ChEBI" id="CHEBI:29033"/>
    </cofactor>
</comment>
<comment type="catalytic activity">
    <reaction evidence="1 10 11">
        <text>D-ribulose 5-phosphate = D-xylulose 5-phosphate</text>
        <dbReference type="Rhea" id="RHEA:13677"/>
        <dbReference type="ChEBI" id="CHEBI:57737"/>
        <dbReference type="ChEBI" id="CHEBI:58121"/>
        <dbReference type="EC" id="5.1.3.1"/>
    </reaction>
</comment>
<evidence type="ECO:0000256" key="11">
    <source>
        <dbReference type="PIRNR" id="PIRNR001461"/>
    </source>
</evidence>
<evidence type="ECO:0000256" key="4">
    <source>
        <dbReference type="ARBA" id="ARBA00001947"/>
    </source>
</evidence>
<organism evidence="15">
    <name type="scientific">uncultured Thermomicrobiales bacterium</name>
    <dbReference type="NCBI Taxonomy" id="1645740"/>
    <lineage>
        <taxon>Bacteria</taxon>
        <taxon>Pseudomonadati</taxon>
        <taxon>Thermomicrobiota</taxon>
        <taxon>Thermomicrobia</taxon>
        <taxon>Thermomicrobiales</taxon>
        <taxon>environmental samples</taxon>
    </lineage>
</organism>
<dbReference type="GO" id="GO:0005737">
    <property type="term" value="C:cytoplasm"/>
    <property type="evidence" value="ECO:0007669"/>
    <property type="project" value="UniProtKB-ARBA"/>
</dbReference>
<accession>A0A6J4UE14</accession>
<dbReference type="FunFam" id="3.20.20.70:FF:000004">
    <property type="entry name" value="Ribulose-phosphate 3-epimerase"/>
    <property type="match status" value="1"/>
</dbReference>
<feature type="binding site" evidence="10 13">
    <location>
        <position position="188"/>
    </location>
    <ligand>
        <name>a divalent metal cation</name>
        <dbReference type="ChEBI" id="CHEBI:60240"/>
    </ligand>
</feature>
<feature type="binding site" evidence="10 13">
    <location>
        <position position="46"/>
    </location>
    <ligand>
        <name>a divalent metal cation</name>
        <dbReference type="ChEBI" id="CHEBI:60240"/>
    </ligand>
</feature>
<comment type="cofactor">
    <cofactor evidence="4">
        <name>Zn(2+)</name>
        <dbReference type="ChEBI" id="CHEBI:29105"/>
    </cofactor>
</comment>
<dbReference type="GO" id="GO:0046872">
    <property type="term" value="F:metal ion binding"/>
    <property type="evidence" value="ECO:0007669"/>
    <property type="project" value="UniProtKB-UniRule"/>
</dbReference>
<comment type="cofactor">
    <cofactor evidence="10 13">
        <name>a divalent metal cation</name>
        <dbReference type="ChEBI" id="CHEBI:60240"/>
    </cofactor>
    <text evidence="10 13">Binds 1 divalent metal cation per subunit.</text>
</comment>
<comment type="similarity">
    <text evidence="6 10 11">Belongs to the ribulose-phosphate 3-epimerase family.</text>
</comment>
<dbReference type="NCBIfam" id="NF004076">
    <property type="entry name" value="PRK05581.1-4"/>
    <property type="match status" value="1"/>
</dbReference>
<dbReference type="InterPro" id="IPR013785">
    <property type="entry name" value="Aldolase_TIM"/>
</dbReference>
<feature type="binding site" evidence="10 13">
    <location>
        <position position="79"/>
    </location>
    <ligand>
        <name>a divalent metal cation</name>
        <dbReference type="ChEBI" id="CHEBI:60240"/>
    </ligand>
</feature>
<gene>
    <name evidence="10" type="primary">rpe</name>
    <name evidence="15" type="ORF">AVDCRST_MAG43-580</name>
</gene>
<dbReference type="Gene3D" id="3.20.20.70">
    <property type="entry name" value="Aldolase class I"/>
    <property type="match status" value="1"/>
</dbReference>
<dbReference type="GO" id="GO:0019323">
    <property type="term" value="P:pentose catabolic process"/>
    <property type="evidence" value="ECO:0007669"/>
    <property type="project" value="UniProtKB-UniRule"/>
</dbReference>
<evidence type="ECO:0000256" key="5">
    <source>
        <dbReference type="ARBA" id="ARBA00001954"/>
    </source>
</evidence>
<dbReference type="PROSITE" id="PS01085">
    <property type="entry name" value="RIBUL_P_3_EPIMER_1"/>
    <property type="match status" value="1"/>
</dbReference>
<dbReference type="CDD" id="cd00429">
    <property type="entry name" value="RPE"/>
    <property type="match status" value="1"/>
</dbReference>
<feature type="binding site" evidence="14">
    <location>
        <position position="190"/>
    </location>
    <ligand>
        <name>substrate</name>
    </ligand>
</feature>
<dbReference type="InterPro" id="IPR011060">
    <property type="entry name" value="RibuloseP-bd_barrel"/>
</dbReference>
<feature type="binding site" evidence="10 14">
    <location>
        <position position="21"/>
    </location>
    <ligand>
        <name>substrate</name>
    </ligand>
</feature>
<feature type="active site" description="Proton acceptor" evidence="10 12">
    <location>
        <position position="48"/>
    </location>
</feature>
<dbReference type="GO" id="GO:0006098">
    <property type="term" value="P:pentose-phosphate shunt"/>
    <property type="evidence" value="ECO:0007669"/>
    <property type="project" value="UniProtKB-UniRule"/>
</dbReference>
<evidence type="ECO:0000256" key="14">
    <source>
        <dbReference type="PIRSR" id="PIRSR001461-3"/>
    </source>
</evidence>
<feature type="binding site" evidence="10">
    <location>
        <begin position="188"/>
        <end position="190"/>
    </location>
    <ligand>
        <name>substrate</name>
    </ligand>
</feature>
<dbReference type="PANTHER" id="PTHR11749">
    <property type="entry name" value="RIBULOSE-5-PHOSPHATE-3-EPIMERASE"/>
    <property type="match status" value="1"/>
</dbReference>
<name>A0A6J4UE14_9BACT</name>
<feature type="binding site" evidence="10 13">
    <location>
        <position position="48"/>
    </location>
    <ligand>
        <name>a divalent metal cation</name>
        <dbReference type="ChEBI" id="CHEBI:60240"/>
    </ligand>
</feature>
<feature type="binding site" evidence="10 14">
    <location>
        <begin position="155"/>
        <end position="158"/>
    </location>
    <ligand>
        <name>substrate</name>
    </ligand>
</feature>
<keyword evidence="13" id="KW-0862">Zinc</keyword>
<evidence type="ECO:0000256" key="1">
    <source>
        <dbReference type="ARBA" id="ARBA00001782"/>
    </source>
</evidence>
<evidence type="ECO:0000256" key="12">
    <source>
        <dbReference type="PIRSR" id="PIRSR001461-1"/>
    </source>
</evidence>
<keyword evidence="9 10" id="KW-0413">Isomerase</keyword>
<keyword evidence="10 11" id="KW-0119">Carbohydrate metabolism</keyword>
<feature type="active site" description="Proton donor" evidence="10 12">
    <location>
        <position position="188"/>
    </location>
</feature>
<dbReference type="EC" id="5.1.3.1" evidence="7 10"/>
<protein>
    <recommendedName>
        <fullName evidence="7 10">Ribulose-phosphate 3-epimerase</fullName>
        <ecNumber evidence="7 10">5.1.3.1</ecNumber>
    </recommendedName>
</protein>
<feature type="binding site" evidence="10 14">
    <location>
        <position position="79"/>
    </location>
    <ligand>
        <name>substrate</name>
    </ligand>
</feature>
<dbReference type="InterPro" id="IPR026019">
    <property type="entry name" value="Ribul_P_3_epim"/>
</dbReference>